<organism evidence="5 6">
    <name type="scientific">Neotoma lepida</name>
    <name type="common">Desert woodrat</name>
    <dbReference type="NCBI Taxonomy" id="56216"/>
    <lineage>
        <taxon>Eukaryota</taxon>
        <taxon>Metazoa</taxon>
        <taxon>Chordata</taxon>
        <taxon>Craniata</taxon>
        <taxon>Vertebrata</taxon>
        <taxon>Euteleostomi</taxon>
        <taxon>Mammalia</taxon>
        <taxon>Eutheria</taxon>
        <taxon>Euarchontoglires</taxon>
        <taxon>Glires</taxon>
        <taxon>Rodentia</taxon>
        <taxon>Myomorpha</taxon>
        <taxon>Muroidea</taxon>
        <taxon>Cricetidae</taxon>
        <taxon>Neotominae</taxon>
        <taxon>Neotoma</taxon>
    </lineage>
</organism>
<dbReference type="InterPro" id="IPR007110">
    <property type="entry name" value="Ig-like_dom"/>
</dbReference>
<dbReference type="PANTHER" id="PTHR23266">
    <property type="entry name" value="IMMUNOGLOBULIN HEAVY CHAIN"/>
    <property type="match status" value="1"/>
</dbReference>
<reference evidence="5 6" key="1">
    <citation type="submission" date="2016-06" db="EMBL/GenBank/DDBJ databases">
        <title>The Draft Genome Sequence and Annotation of the Desert Woodrat Neotoma lepida.</title>
        <authorList>
            <person name="Campbell M."/>
            <person name="Oakeson K.F."/>
            <person name="Yandell M."/>
            <person name="Halpert J.R."/>
            <person name="Dearing D."/>
        </authorList>
    </citation>
    <scope>NUCLEOTIDE SEQUENCE [LARGE SCALE GENOMIC DNA]</scope>
    <source>
        <strain evidence="5">417</strain>
        <tissue evidence="5">Liver</tissue>
    </source>
</reference>
<keyword evidence="2" id="KW-1064">Adaptive immunity</keyword>
<dbReference type="SMART" id="SM00409">
    <property type="entry name" value="IG"/>
    <property type="match status" value="2"/>
</dbReference>
<dbReference type="InterPro" id="IPR003598">
    <property type="entry name" value="Ig_sub2"/>
</dbReference>
<accession>A0A1A6HMX9</accession>
<name>A0A1A6HMX9_NEOLE</name>
<dbReference type="SMART" id="SM00408">
    <property type="entry name" value="IGc2"/>
    <property type="match status" value="2"/>
</dbReference>
<protein>
    <recommendedName>
        <fullName evidence="4">Ig-like domain-containing protein</fullName>
    </recommendedName>
</protein>
<dbReference type="FunFam" id="2.60.40.10:FF:001025">
    <property type="entry name" value="Immunoglobulin heavy variable V1-74"/>
    <property type="match status" value="1"/>
</dbReference>
<dbReference type="InterPro" id="IPR003599">
    <property type="entry name" value="Ig_sub"/>
</dbReference>
<dbReference type="InterPro" id="IPR013783">
    <property type="entry name" value="Ig-like_fold"/>
</dbReference>
<dbReference type="GO" id="GO:0005576">
    <property type="term" value="C:extracellular region"/>
    <property type="evidence" value="ECO:0007669"/>
    <property type="project" value="UniProtKB-ARBA"/>
</dbReference>
<dbReference type="InterPro" id="IPR050199">
    <property type="entry name" value="IgHV"/>
</dbReference>
<proteinExistence type="predicted"/>
<dbReference type="InterPro" id="IPR036179">
    <property type="entry name" value="Ig-like_dom_sf"/>
</dbReference>
<dbReference type="STRING" id="56216.A0A1A6HMX9"/>
<sequence length="265" mass="28809">VHSQVQLQQSGPELVRPGSSVKLSCKASGYTVKYIHWVKQRPGQGLEWIGRIDVRDSDTSYNQKFQGKAKLTADKSSSTAYVELSSLTSEDSASLSTQVLTMGWSWIILFLLSVTTGVHSQVQLQQSGPELGKPGASVKLSCKASGYTFTDYVMHWVKQRPGQGLEWIGWIGTSSGDTGYAQKFQGKAKLTVDKSSSTAYMELSSLTSEDSAVYYCARHSVATHILSVHSQVQLQQSGPGLGKPGASVKLSCKASGYTFTSYYMH</sequence>
<dbReference type="Pfam" id="PF07686">
    <property type="entry name" value="V-set"/>
    <property type="match status" value="2"/>
</dbReference>
<dbReference type="Gene3D" id="2.60.40.10">
    <property type="entry name" value="Immunoglobulins"/>
    <property type="match status" value="3"/>
</dbReference>
<dbReference type="Proteomes" id="UP000092124">
    <property type="component" value="Unassembled WGS sequence"/>
</dbReference>
<keyword evidence="3" id="KW-1280">Immunoglobulin</keyword>
<feature type="non-terminal residue" evidence="5">
    <location>
        <position position="1"/>
    </location>
</feature>
<dbReference type="SMART" id="SM00406">
    <property type="entry name" value="IGv"/>
    <property type="match status" value="2"/>
</dbReference>
<feature type="domain" description="Ig-like" evidence="4">
    <location>
        <begin position="135"/>
        <end position="233"/>
    </location>
</feature>
<dbReference type="PROSITE" id="PS50835">
    <property type="entry name" value="IG_LIKE"/>
    <property type="match status" value="1"/>
</dbReference>
<evidence type="ECO:0000313" key="5">
    <source>
        <dbReference type="EMBL" id="OBS79619.1"/>
    </source>
</evidence>
<comment type="caution">
    <text evidence="5">The sequence shown here is derived from an EMBL/GenBank/DDBJ whole genome shotgun (WGS) entry which is preliminary data.</text>
</comment>
<keyword evidence="1" id="KW-0391">Immunity</keyword>
<dbReference type="EMBL" id="LZPO01018904">
    <property type="protein sequence ID" value="OBS79619.1"/>
    <property type="molecule type" value="Genomic_DNA"/>
</dbReference>
<evidence type="ECO:0000256" key="2">
    <source>
        <dbReference type="ARBA" id="ARBA00023130"/>
    </source>
</evidence>
<dbReference type="GO" id="GO:0002250">
    <property type="term" value="P:adaptive immune response"/>
    <property type="evidence" value="ECO:0007669"/>
    <property type="project" value="UniProtKB-KW"/>
</dbReference>
<dbReference type="GO" id="GO:0019814">
    <property type="term" value="C:immunoglobulin complex"/>
    <property type="evidence" value="ECO:0007669"/>
    <property type="project" value="UniProtKB-KW"/>
</dbReference>
<dbReference type="InterPro" id="IPR013106">
    <property type="entry name" value="Ig_V-set"/>
</dbReference>
<evidence type="ECO:0000259" key="4">
    <source>
        <dbReference type="PROSITE" id="PS50835"/>
    </source>
</evidence>
<evidence type="ECO:0000313" key="6">
    <source>
        <dbReference type="Proteomes" id="UP000092124"/>
    </source>
</evidence>
<gene>
    <name evidence="5" type="ORF">A6R68_22179</name>
</gene>
<dbReference type="AlphaFoldDB" id="A0A1A6HMX9"/>
<keyword evidence="6" id="KW-1185">Reference proteome</keyword>
<evidence type="ECO:0000256" key="1">
    <source>
        <dbReference type="ARBA" id="ARBA00022859"/>
    </source>
</evidence>
<feature type="non-terminal residue" evidence="5">
    <location>
        <position position="265"/>
    </location>
</feature>
<evidence type="ECO:0000256" key="3">
    <source>
        <dbReference type="ARBA" id="ARBA00043265"/>
    </source>
</evidence>
<dbReference type="SUPFAM" id="SSF48726">
    <property type="entry name" value="Immunoglobulin"/>
    <property type="match status" value="3"/>
</dbReference>